<gene>
    <name evidence="1" type="ORF">V6N11_043849</name>
</gene>
<evidence type="ECO:0000313" key="2">
    <source>
        <dbReference type="Proteomes" id="UP001396334"/>
    </source>
</evidence>
<organism evidence="1 2">
    <name type="scientific">Hibiscus sabdariffa</name>
    <name type="common">roselle</name>
    <dbReference type="NCBI Taxonomy" id="183260"/>
    <lineage>
        <taxon>Eukaryota</taxon>
        <taxon>Viridiplantae</taxon>
        <taxon>Streptophyta</taxon>
        <taxon>Embryophyta</taxon>
        <taxon>Tracheophyta</taxon>
        <taxon>Spermatophyta</taxon>
        <taxon>Magnoliopsida</taxon>
        <taxon>eudicotyledons</taxon>
        <taxon>Gunneridae</taxon>
        <taxon>Pentapetalae</taxon>
        <taxon>rosids</taxon>
        <taxon>malvids</taxon>
        <taxon>Malvales</taxon>
        <taxon>Malvaceae</taxon>
        <taxon>Malvoideae</taxon>
        <taxon>Hibiscus</taxon>
    </lineage>
</organism>
<proteinExistence type="predicted"/>
<comment type="caution">
    <text evidence="1">The sequence shown here is derived from an EMBL/GenBank/DDBJ whole genome shotgun (WGS) entry which is preliminary data.</text>
</comment>
<dbReference type="EMBL" id="JBBPBN010000023">
    <property type="protein sequence ID" value="KAK9010988.1"/>
    <property type="molecule type" value="Genomic_DNA"/>
</dbReference>
<protein>
    <submittedName>
        <fullName evidence="1">Uncharacterized protein</fullName>
    </submittedName>
</protein>
<reference evidence="1 2" key="1">
    <citation type="journal article" date="2024" name="G3 (Bethesda)">
        <title>Genome assembly of Hibiscus sabdariffa L. provides insights into metabolisms of medicinal natural products.</title>
        <authorList>
            <person name="Kim T."/>
        </authorList>
    </citation>
    <scope>NUCLEOTIDE SEQUENCE [LARGE SCALE GENOMIC DNA]</scope>
    <source>
        <strain evidence="1">TK-2024</strain>
        <tissue evidence="1">Old leaves</tissue>
    </source>
</reference>
<name>A0ABR2RDS7_9ROSI</name>
<dbReference type="Proteomes" id="UP001396334">
    <property type="component" value="Unassembled WGS sequence"/>
</dbReference>
<sequence length="171" mass="19426">MVDVEGEWKWELIQSRVPDHILLRLAATQRPMPSFPVDSIGWKLRNDGRFSVKTTYQVRNKWVFIKQSEVWGSIITHSKWLAKTTVTAAAEARKLPVSTSTPAVWNPPTEGWLKLNANGTRSSIDGRALCEAQLLLVASGLLKLLLQQQRHESCLFRLLRLLFGTHQQRVG</sequence>
<accession>A0ABR2RDS7</accession>
<evidence type="ECO:0000313" key="1">
    <source>
        <dbReference type="EMBL" id="KAK9010988.1"/>
    </source>
</evidence>
<keyword evidence="2" id="KW-1185">Reference proteome</keyword>